<name>A0A450XVS5_9GAMM</name>
<proteinExistence type="predicted"/>
<sequence>MTRTIHNIPVRNTRDLFIDLLTLGQTDPLLDLPVRDFWQRRRSADN</sequence>
<dbReference type="EMBL" id="CAADGH010000044">
    <property type="protein sequence ID" value="VFK76147.1"/>
    <property type="molecule type" value="Genomic_DNA"/>
</dbReference>
<evidence type="ECO:0000313" key="1">
    <source>
        <dbReference type="EMBL" id="VFK28919.1"/>
    </source>
</evidence>
<protein>
    <submittedName>
        <fullName evidence="2">Uncharacterized protein</fullName>
    </submittedName>
</protein>
<dbReference type="AlphaFoldDB" id="A0A450XVS5"/>
<gene>
    <name evidence="1" type="ORF">BECKMB1821G_GA0114241_10434</name>
    <name evidence="3" type="ORF">BECKMB1821H_GA0114242_10444</name>
    <name evidence="2" type="ORF">BECKMB1821I_GA0114274_10454</name>
</gene>
<evidence type="ECO:0000313" key="3">
    <source>
        <dbReference type="EMBL" id="VFK76147.1"/>
    </source>
</evidence>
<accession>A0A450XVS5</accession>
<evidence type="ECO:0000313" key="2">
    <source>
        <dbReference type="EMBL" id="VFK33401.1"/>
    </source>
</evidence>
<organism evidence="2">
    <name type="scientific">Candidatus Kentrum sp. MB</name>
    <dbReference type="NCBI Taxonomy" id="2138164"/>
    <lineage>
        <taxon>Bacteria</taxon>
        <taxon>Pseudomonadati</taxon>
        <taxon>Pseudomonadota</taxon>
        <taxon>Gammaproteobacteria</taxon>
        <taxon>Candidatus Kentrum</taxon>
    </lineage>
</organism>
<dbReference type="EMBL" id="CAADFO010000043">
    <property type="protein sequence ID" value="VFK28919.1"/>
    <property type="molecule type" value="Genomic_DNA"/>
</dbReference>
<reference evidence="2" key="1">
    <citation type="submission" date="2019-02" db="EMBL/GenBank/DDBJ databases">
        <authorList>
            <person name="Gruber-Vodicka R. H."/>
            <person name="Seah K. B. B."/>
        </authorList>
    </citation>
    <scope>NUCLEOTIDE SEQUENCE</scope>
    <source>
        <strain evidence="1">BECK_BZ197</strain>
        <strain evidence="3">BECK_BZ198</strain>
        <strain evidence="2">BECK_BZ199</strain>
    </source>
</reference>
<dbReference type="EMBL" id="CAADFQ010000045">
    <property type="protein sequence ID" value="VFK33401.1"/>
    <property type="molecule type" value="Genomic_DNA"/>
</dbReference>